<feature type="domain" description="Transposase DDE" evidence="1">
    <location>
        <begin position="29"/>
        <end position="96"/>
    </location>
</feature>
<organism evidence="2 3">
    <name type="scientific">Amycolatopsis alba DSM 44262</name>
    <dbReference type="NCBI Taxonomy" id="1125972"/>
    <lineage>
        <taxon>Bacteria</taxon>
        <taxon>Bacillati</taxon>
        <taxon>Actinomycetota</taxon>
        <taxon>Actinomycetes</taxon>
        <taxon>Pseudonocardiales</taxon>
        <taxon>Pseudonocardiaceae</taxon>
        <taxon>Amycolatopsis</taxon>
    </lineage>
</organism>
<evidence type="ECO:0000313" key="3">
    <source>
        <dbReference type="Proteomes" id="UP000215563"/>
    </source>
</evidence>
<protein>
    <recommendedName>
        <fullName evidence="1">Transposase DDE domain-containing protein</fullName>
    </recommendedName>
</protein>
<keyword evidence="3" id="KW-1185">Reference proteome</keyword>
<sequence length="112" mass="13077">MCSACPCQAAHGRDLRREHPRLRKPAKPHADKAYDRLARRRWVCDRGVKVHIARKGVEAGDKLGGHRWVIERTIAWHTGYRRLALRYERKAEYFLALGADLICHKKLRKLTL</sequence>
<dbReference type="PANTHER" id="PTHR30007:SF1">
    <property type="entry name" value="BLR1914 PROTEIN"/>
    <property type="match status" value="1"/>
</dbReference>
<comment type="caution">
    <text evidence="2">The sequence shown here is derived from an EMBL/GenBank/DDBJ whole genome shotgun (WGS) entry which is preliminary data.</text>
</comment>
<accession>A0A229RDY7</accession>
<dbReference type="InterPro" id="IPR025668">
    <property type="entry name" value="Tnp_DDE_dom"/>
</dbReference>
<evidence type="ECO:0000259" key="1">
    <source>
        <dbReference type="Pfam" id="PF13586"/>
    </source>
</evidence>
<dbReference type="Pfam" id="PF13586">
    <property type="entry name" value="DDE_Tnp_1_2"/>
    <property type="match status" value="1"/>
</dbReference>
<name>A0A229RDY7_AMYAL</name>
<dbReference type="EMBL" id="NMQU01000111">
    <property type="protein sequence ID" value="OXM44870.1"/>
    <property type="molecule type" value="Genomic_DNA"/>
</dbReference>
<reference evidence="2 3" key="1">
    <citation type="submission" date="2017-07" db="EMBL/GenBank/DDBJ databases">
        <title>Amycolatopsis alba DSM 44262 Genome sequencing and assembly.</title>
        <authorList>
            <person name="Kaur N."/>
            <person name="Mayilraj S."/>
        </authorList>
    </citation>
    <scope>NUCLEOTIDE SEQUENCE [LARGE SCALE GENOMIC DNA]</scope>
    <source>
        <strain evidence="2 3">DSM 44262</strain>
    </source>
</reference>
<dbReference type="AlphaFoldDB" id="A0A229RDY7"/>
<dbReference type="Proteomes" id="UP000215563">
    <property type="component" value="Unassembled WGS sequence"/>
</dbReference>
<gene>
    <name evidence="2" type="ORF">CFP75_33150</name>
</gene>
<dbReference type="PANTHER" id="PTHR30007">
    <property type="entry name" value="PHP DOMAIN PROTEIN"/>
    <property type="match status" value="1"/>
</dbReference>
<proteinExistence type="predicted"/>
<evidence type="ECO:0000313" key="2">
    <source>
        <dbReference type="EMBL" id="OXM44870.1"/>
    </source>
</evidence>